<evidence type="ECO:0000256" key="1">
    <source>
        <dbReference type="SAM" id="MobiDB-lite"/>
    </source>
</evidence>
<keyword evidence="4" id="KW-1185">Reference proteome</keyword>
<evidence type="ECO:0000313" key="4">
    <source>
        <dbReference type="Proteomes" id="UP001528912"/>
    </source>
</evidence>
<comment type="caution">
    <text evidence="3">The sequence shown here is derived from an EMBL/GenBank/DDBJ whole genome shotgun (WGS) entry which is preliminary data.</text>
</comment>
<proteinExistence type="predicted"/>
<keyword evidence="2" id="KW-1133">Transmembrane helix</keyword>
<feature type="region of interest" description="Disordered" evidence="1">
    <location>
        <begin position="1"/>
        <end position="22"/>
    </location>
</feature>
<keyword evidence="2" id="KW-0472">Membrane</keyword>
<evidence type="ECO:0000256" key="2">
    <source>
        <dbReference type="SAM" id="Phobius"/>
    </source>
</evidence>
<organism evidence="3 4">
    <name type="scientific">Luteipulveratus flavus</name>
    <dbReference type="NCBI Taxonomy" id="3031728"/>
    <lineage>
        <taxon>Bacteria</taxon>
        <taxon>Bacillati</taxon>
        <taxon>Actinomycetota</taxon>
        <taxon>Actinomycetes</taxon>
        <taxon>Micrococcales</taxon>
        <taxon>Dermacoccaceae</taxon>
        <taxon>Luteipulveratus</taxon>
    </lineage>
</organism>
<accession>A0ABT6CDE1</accession>
<dbReference type="RefSeq" id="WP_277193749.1">
    <property type="nucleotide sequence ID" value="NZ_JAROAV010000057.1"/>
</dbReference>
<evidence type="ECO:0000313" key="3">
    <source>
        <dbReference type="EMBL" id="MDF8266533.1"/>
    </source>
</evidence>
<protein>
    <recommendedName>
        <fullName evidence="5">DUF3592 domain-containing protein</fullName>
    </recommendedName>
</protein>
<reference evidence="3 4" key="1">
    <citation type="submission" date="2023-03" db="EMBL/GenBank/DDBJ databases">
        <title>YIM 133296 draft genome.</title>
        <authorList>
            <person name="Xiong L."/>
        </authorList>
    </citation>
    <scope>NUCLEOTIDE SEQUENCE [LARGE SCALE GENOMIC DNA]</scope>
    <source>
        <strain evidence="3 4">YIM 133296</strain>
    </source>
</reference>
<evidence type="ECO:0008006" key="5">
    <source>
        <dbReference type="Google" id="ProtNLM"/>
    </source>
</evidence>
<feature type="transmembrane region" description="Helical" evidence="2">
    <location>
        <begin position="29"/>
        <end position="46"/>
    </location>
</feature>
<name>A0ABT6CDE1_9MICO</name>
<dbReference type="Proteomes" id="UP001528912">
    <property type="component" value="Unassembled WGS sequence"/>
</dbReference>
<dbReference type="EMBL" id="JAROAV010000057">
    <property type="protein sequence ID" value="MDF8266533.1"/>
    <property type="molecule type" value="Genomic_DNA"/>
</dbReference>
<sequence>MPTTFRTRDGRPAAAGPRLPGSPPSLRPMLLLGLAAVLAVTGWIVWRRSQQPAPPDHMAAATVLRQESDGDRTRLTVRFTADGKPRTATHEVSTDAFVAQGRVAWICYTAGDPGDTRVRLPFDPLC</sequence>
<feature type="compositionally biased region" description="Basic and acidic residues" evidence="1">
    <location>
        <begin position="1"/>
        <end position="11"/>
    </location>
</feature>
<gene>
    <name evidence="3" type="ORF">P4R38_19975</name>
</gene>
<keyword evidence="2" id="KW-0812">Transmembrane</keyword>